<dbReference type="Proteomes" id="UP000198512">
    <property type="component" value="Unassembled WGS sequence"/>
</dbReference>
<dbReference type="NCBIfam" id="NF038110">
    <property type="entry name" value="Lys_methyl_FliB"/>
    <property type="match status" value="1"/>
</dbReference>
<evidence type="ECO:0000313" key="2">
    <source>
        <dbReference type="Proteomes" id="UP000198512"/>
    </source>
</evidence>
<dbReference type="RefSeq" id="WP_069517499.1">
    <property type="nucleotide sequence ID" value="NZ_FOFP01000004.1"/>
</dbReference>
<accession>A0ABY1B913</accession>
<dbReference type="EMBL" id="FOFP01000004">
    <property type="protein sequence ID" value="SEQ24881.1"/>
    <property type="molecule type" value="Genomic_DNA"/>
</dbReference>
<evidence type="ECO:0000313" key="1">
    <source>
        <dbReference type="EMBL" id="SEQ24881.1"/>
    </source>
</evidence>
<name>A0ABY1B913_9PSED</name>
<keyword evidence="2" id="KW-1185">Reference proteome</keyword>
<sequence length="389" mass="43220">MGMQSVRAFNYVQQFSCIAERCEDNCCKGNWRIAVSPRSRDLYSRDYPELLNLIVKDDSGYQMDKAGGQCGALQGGRCQIHAKQGAQILTDTCANYPRMYRRINNALVKSATLSCPEVARIGLFGESPFQIEESQEDDHHLYGSINQELPGVSPSQWRAVVEALLQISLSPELGVAQVLLRLYAIASRLSELPHARWPEHLPYFAEPLSLVAPNNEAISADPLLIVLINVLNAPGAPDSMRQQLLSATLVVPGETPAQAQWTLKAEYQALYRSTLHHALEPILQRFIAAEMTRTGFPYLSTTSAGQDYGLNLREWAATLAIRTLTLRHLLIAHSDIRTQKAPDNPQIVDVVYRFCRAASHNAATPAEKTLRKAITDKGLSYLEALIRQV</sequence>
<reference evidence="1 2" key="1">
    <citation type="submission" date="2016-10" db="EMBL/GenBank/DDBJ databases">
        <authorList>
            <person name="Varghese N."/>
            <person name="Submissions S."/>
        </authorList>
    </citation>
    <scope>NUCLEOTIDE SEQUENCE [LARGE SCALE GENOMIC DNA]</scope>
    <source>
        <strain evidence="1 2">CIP 109853</strain>
    </source>
</reference>
<protein>
    <submittedName>
        <fullName evidence="1">Lysine-N-methylase</fullName>
    </submittedName>
</protein>
<proteinExistence type="predicted"/>
<gene>
    <name evidence="1" type="ORF">SAMN05216600_104224</name>
</gene>
<comment type="caution">
    <text evidence="1">The sequence shown here is derived from an EMBL/GenBank/DDBJ whole genome shotgun (WGS) entry which is preliminary data.</text>
</comment>
<organism evidence="1 2">
    <name type="scientific">Pseudomonas cuatrocienegasensis</name>
    <dbReference type="NCBI Taxonomy" id="543360"/>
    <lineage>
        <taxon>Bacteria</taxon>
        <taxon>Pseudomonadati</taxon>
        <taxon>Pseudomonadota</taxon>
        <taxon>Gammaproteobacteria</taxon>
        <taxon>Pseudomonadales</taxon>
        <taxon>Pseudomonadaceae</taxon>
        <taxon>Pseudomonas</taxon>
    </lineage>
</organism>